<comment type="caution">
    <text evidence="6">The sequence shown here is derived from an EMBL/GenBank/DDBJ whole genome shotgun (WGS) entry which is preliminary data.</text>
</comment>
<feature type="domain" description="FAD-binding" evidence="5">
    <location>
        <begin position="15"/>
        <end position="364"/>
    </location>
</feature>
<keyword evidence="2" id="KW-0285">Flavoprotein</keyword>
<evidence type="ECO:0000256" key="4">
    <source>
        <dbReference type="ARBA" id="ARBA00023002"/>
    </source>
</evidence>
<evidence type="ECO:0000256" key="3">
    <source>
        <dbReference type="ARBA" id="ARBA00022827"/>
    </source>
</evidence>
<dbReference type="Gene3D" id="3.30.70.2450">
    <property type="match status" value="1"/>
</dbReference>
<dbReference type="Proteomes" id="UP000613580">
    <property type="component" value="Unassembled WGS sequence"/>
</dbReference>
<dbReference type="AlphaFoldDB" id="A0A8H6W5L8"/>
<dbReference type="SUPFAM" id="SSF51905">
    <property type="entry name" value="FAD/NAD(P)-binding domain"/>
    <property type="match status" value="1"/>
</dbReference>
<dbReference type="OrthoDB" id="2690153at2759"/>
<keyword evidence="4" id="KW-0560">Oxidoreductase</keyword>
<dbReference type="PRINTS" id="PR00420">
    <property type="entry name" value="RNGMNOXGNASE"/>
</dbReference>
<protein>
    <submittedName>
        <fullName evidence="6">FAD-binding-3 domain-containing protein</fullName>
    </submittedName>
</protein>
<name>A0A8H6W5L8_MYCCL</name>
<dbReference type="PANTHER" id="PTHR43004">
    <property type="entry name" value="TRK SYSTEM POTASSIUM UPTAKE PROTEIN"/>
    <property type="match status" value="1"/>
</dbReference>
<proteinExistence type="predicted"/>
<evidence type="ECO:0000259" key="5">
    <source>
        <dbReference type="Pfam" id="PF01494"/>
    </source>
</evidence>
<organism evidence="6 7">
    <name type="scientific">Mycena chlorophos</name>
    <name type="common">Agaric fungus</name>
    <name type="synonym">Agaricus chlorophos</name>
    <dbReference type="NCBI Taxonomy" id="658473"/>
    <lineage>
        <taxon>Eukaryota</taxon>
        <taxon>Fungi</taxon>
        <taxon>Dikarya</taxon>
        <taxon>Basidiomycota</taxon>
        <taxon>Agaricomycotina</taxon>
        <taxon>Agaricomycetes</taxon>
        <taxon>Agaricomycetidae</taxon>
        <taxon>Agaricales</taxon>
        <taxon>Marasmiineae</taxon>
        <taxon>Mycenaceae</taxon>
        <taxon>Mycena</taxon>
    </lineage>
</organism>
<dbReference type="InterPro" id="IPR050641">
    <property type="entry name" value="RIFMO-like"/>
</dbReference>
<comment type="cofactor">
    <cofactor evidence="1">
        <name>FAD</name>
        <dbReference type="ChEBI" id="CHEBI:57692"/>
    </cofactor>
</comment>
<dbReference type="Gene3D" id="3.50.50.60">
    <property type="entry name" value="FAD/NAD(P)-binding domain"/>
    <property type="match status" value="1"/>
</dbReference>
<sequence>MRPQQTPPRMSTNHTTVLVVGAGPTGLTAALTLLKNGVKVRIIDASAETHDAARGTALMPRTQELLEILGAIDEVKAVATGPLQMAVYGEDGTTILKAFEWSQGVPPSPTTPYANIASISQSEIERILRLHLGKYGCQVEMGTKLVGLTQDSTVVSAKVLVGDATEATTITADYLIAADGARGISRRLLGVSFLGETKEDARLWTANVQVPGFSRQYWHRWGDFATMATSLKPITTSAGGGDWFQMLTLGPELPKDIPRDLAETQTLFKAISKRSDLVFADVRWVSEWKANIRMADRFSVGRVFLAGDAAHCHSPAGGQGTNTAMMDAFNLAWKLALVAKGKAAPTLLDSYEAERMPVVAEMLSLSNELHAKAFTHIPSTAFTTAAGTVTDDPMVRSAKMLQLGVNYRWSTIVRDKRDLEQEAPAAERNRDAYVAKGNVVCAGDRAPVFSGLLKLVRNSPSHVVLVFPGPLGSTAGLDELKPLVDADLVRIVVVAETSSAEVRDAQVVAAARTAYAIDADRDVFVAVRPDGVLGAYTFSVAGVQKYFKGLGVVM</sequence>
<dbReference type="InterPro" id="IPR002938">
    <property type="entry name" value="FAD-bd"/>
</dbReference>
<evidence type="ECO:0000256" key="2">
    <source>
        <dbReference type="ARBA" id="ARBA00022630"/>
    </source>
</evidence>
<evidence type="ECO:0000313" key="6">
    <source>
        <dbReference type="EMBL" id="KAF7305747.1"/>
    </source>
</evidence>
<dbReference type="PANTHER" id="PTHR43004:SF19">
    <property type="entry name" value="BINDING MONOOXYGENASE, PUTATIVE (JCVI)-RELATED"/>
    <property type="match status" value="1"/>
</dbReference>
<evidence type="ECO:0000313" key="7">
    <source>
        <dbReference type="Proteomes" id="UP000613580"/>
    </source>
</evidence>
<keyword evidence="7" id="KW-1185">Reference proteome</keyword>
<keyword evidence="3" id="KW-0274">FAD</keyword>
<dbReference type="InterPro" id="IPR036188">
    <property type="entry name" value="FAD/NAD-bd_sf"/>
</dbReference>
<evidence type="ECO:0000256" key="1">
    <source>
        <dbReference type="ARBA" id="ARBA00001974"/>
    </source>
</evidence>
<dbReference type="GO" id="GO:0016709">
    <property type="term" value="F:oxidoreductase activity, acting on paired donors, with incorporation or reduction of molecular oxygen, NAD(P)H as one donor, and incorporation of one atom of oxygen"/>
    <property type="evidence" value="ECO:0007669"/>
    <property type="project" value="UniProtKB-ARBA"/>
</dbReference>
<dbReference type="EMBL" id="JACAZE010000009">
    <property type="protein sequence ID" value="KAF7305747.1"/>
    <property type="molecule type" value="Genomic_DNA"/>
</dbReference>
<gene>
    <name evidence="6" type="ORF">HMN09_00728100</name>
</gene>
<accession>A0A8H6W5L8</accession>
<dbReference type="Pfam" id="PF01494">
    <property type="entry name" value="FAD_binding_3"/>
    <property type="match status" value="1"/>
</dbReference>
<reference evidence="6" key="1">
    <citation type="submission" date="2020-05" db="EMBL/GenBank/DDBJ databases">
        <title>Mycena genomes resolve the evolution of fungal bioluminescence.</title>
        <authorList>
            <person name="Tsai I.J."/>
        </authorList>
    </citation>
    <scope>NUCLEOTIDE SEQUENCE</scope>
    <source>
        <strain evidence="6">110903Hualien_Pintung</strain>
    </source>
</reference>
<dbReference type="GO" id="GO:0071949">
    <property type="term" value="F:FAD binding"/>
    <property type="evidence" value="ECO:0007669"/>
    <property type="project" value="InterPro"/>
</dbReference>